<sequence>MAMRTLKSRHHRCRQHIELPLQLQIAQPLIEQIKLDTQLPPLGLDRQLLLQADDALLVAAYFVSRVPDGSWRTLRESRHGGHKGQEN</sequence>
<dbReference type="RefSeq" id="WP_164533781.1">
    <property type="nucleotide sequence ID" value="NZ_JAALFG010000002.1"/>
</dbReference>
<comment type="caution">
    <text evidence="1">The sequence shown here is derived from an EMBL/GenBank/DDBJ whole genome shotgun (WGS) entry which is preliminary data.</text>
</comment>
<dbReference type="Proteomes" id="UP000474802">
    <property type="component" value="Unassembled WGS sequence"/>
</dbReference>
<proteinExistence type="predicted"/>
<protein>
    <submittedName>
        <fullName evidence="1">Uncharacterized protein</fullName>
    </submittedName>
</protein>
<dbReference type="EMBL" id="JAALFG010000002">
    <property type="protein sequence ID" value="NGP18009.1"/>
    <property type="molecule type" value="Genomic_DNA"/>
</dbReference>
<evidence type="ECO:0000313" key="1">
    <source>
        <dbReference type="EMBL" id="NGP18009.1"/>
    </source>
</evidence>
<dbReference type="AlphaFoldDB" id="A0A6M1SDS2"/>
<reference evidence="1 2" key="1">
    <citation type="submission" date="2020-02" db="EMBL/GenBank/DDBJ databases">
        <authorList>
            <person name="Khan S.A."/>
            <person name="Jeon C.O."/>
            <person name="Chun B.H."/>
        </authorList>
    </citation>
    <scope>NUCLEOTIDE SEQUENCE [LARGE SCALE GENOMIC DNA]</scope>
    <source>
        <strain evidence="1 2">H239</strain>
    </source>
</reference>
<reference evidence="1 2" key="2">
    <citation type="submission" date="2020-03" db="EMBL/GenBank/DDBJ databases">
        <title>Devosia chinhatensis sp. nov., isolated from a hexachlorocyclohexane (HCH) dump site in India.</title>
        <authorList>
            <person name="Kumar M."/>
            <person name="Lal R."/>
        </authorList>
    </citation>
    <scope>NUCLEOTIDE SEQUENCE [LARGE SCALE GENOMIC DNA]</scope>
    <source>
        <strain evidence="1 2">H239</strain>
    </source>
</reference>
<organism evidence="1 2">
    <name type="scientific">Devosia aurantiaca</name>
    <dbReference type="NCBI Taxonomy" id="2714858"/>
    <lineage>
        <taxon>Bacteria</taxon>
        <taxon>Pseudomonadati</taxon>
        <taxon>Pseudomonadota</taxon>
        <taxon>Alphaproteobacteria</taxon>
        <taxon>Hyphomicrobiales</taxon>
        <taxon>Devosiaceae</taxon>
        <taxon>Devosia</taxon>
    </lineage>
</organism>
<name>A0A6M1SDS2_9HYPH</name>
<evidence type="ECO:0000313" key="2">
    <source>
        <dbReference type="Proteomes" id="UP000474802"/>
    </source>
</evidence>
<gene>
    <name evidence="1" type="ORF">G5575_10365</name>
</gene>
<accession>A0A6M1SDS2</accession>
<keyword evidence="2" id="KW-1185">Reference proteome</keyword>